<dbReference type="SUPFAM" id="SSF47226">
    <property type="entry name" value="Histidine-containing phosphotransfer domain, HPT domain"/>
    <property type="match status" value="1"/>
</dbReference>
<organism evidence="1 2">
    <name type="scientific">Methylobacterium hispanicum</name>
    <dbReference type="NCBI Taxonomy" id="270350"/>
    <lineage>
        <taxon>Bacteria</taxon>
        <taxon>Pseudomonadati</taxon>
        <taxon>Pseudomonadota</taxon>
        <taxon>Alphaproteobacteria</taxon>
        <taxon>Hyphomicrobiales</taxon>
        <taxon>Methylobacteriaceae</taxon>
        <taxon>Methylobacterium</taxon>
    </lineage>
</organism>
<evidence type="ECO:0000313" key="2">
    <source>
        <dbReference type="Proteomes" id="UP001055247"/>
    </source>
</evidence>
<reference evidence="1" key="2">
    <citation type="submission" date="2021-08" db="EMBL/GenBank/DDBJ databases">
        <authorList>
            <person name="Tani A."/>
            <person name="Ola A."/>
            <person name="Ogura Y."/>
            <person name="Katsura K."/>
            <person name="Hayashi T."/>
        </authorList>
    </citation>
    <scope>NUCLEOTIDE SEQUENCE</scope>
    <source>
        <strain evidence="1">DSM 16372</strain>
    </source>
</reference>
<protein>
    <recommendedName>
        <fullName evidence="3">HPt domain-containing protein</fullName>
    </recommendedName>
</protein>
<evidence type="ECO:0000313" key="1">
    <source>
        <dbReference type="EMBL" id="GJD86644.1"/>
    </source>
</evidence>
<dbReference type="EMBL" id="BPQO01000001">
    <property type="protein sequence ID" value="GJD86644.1"/>
    <property type="molecule type" value="Genomic_DNA"/>
</dbReference>
<dbReference type="GO" id="GO:0000160">
    <property type="term" value="P:phosphorelay signal transduction system"/>
    <property type="evidence" value="ECO:0007669"/>
    <property type="project" value="InterPro"/>
</dbReference>
<dbReference type="InterPro" id="IPR036641">
    <property type="entry name" value="HPT_dom_sf"/>
</dbReference>
<dbReference type="RefSeq" id="WP_156453514.1">
    <property type="nucleotide sequence ID" value="NZ_BPQO01000001.1"/>
</dbReference>
<dbReference type="Proteomes" id="UP001055247">
    <property type="component" value="Unassembled WGS sequence"/>
</dbReference>
<accession>A0AAV4ZDY0</accession>
<evidence type="ECO:0008006" key="3">
    <source>
        <dbReference type="Google" id="ProtNLM"/>
    </source>
</evidence>
<sequence length="118" mass="12260">MPDPMPDFDPATHGQVAMLLGAERAEEMLGLLRGTMATLSRMSQAELASPDGLSLVHRLKSEAGLMGFGRLSRACAVVDAARAGGAVPRAALGELGAAIGWALRLADALQERRPCPAP</sequence>
<dbReference type="AlphaFoldDB" id="A0AAV4ZDY0"/>
<proteinExistence type="predicted"/>
<keyword evidence="2" id="KW-1185">Reference proteome</keyword>
<gene>
    <name evidence="1" type="ORF">BHAOGJBA_0138</name>
</gene>
<reference evidence="1" key="1">
    <citation type="journal article" date="2016" name="Front. Microbiol.">
        <title>Genome Sequence of the Piezophilic, Mesophilic Sulfate-Reducing Bacterium Desulfovibrio indicus J2T.</title>
        <authorList>
            <person name="Cao J."/>
            <person name="Maignien L."/>
            <person name="Shao Z."/>
            <person name="Alain K."/>
            <person name="Jebbar M."/>
        </authorList>
    </citation>
    <scope>NUCLEOTIDE SEQUENCE</scope>
    <source>
        <strain evidence="1">DSM 16372</strain>
    </source>
</reference>
<name>A0AAV4ZDY0_9HYPH</name>
<comment type="caution">
    <text evidence="1">The sequence shown here is derived from an EMBL/GenBank/DDBJ whole genome shotgun (WGS) entry which is preliminary data.</text>
</comment>